<evidence type="ECO:0000313" key="6">
    <source>
        <dbReference type="Proteomes" id="UP000813385"/>
    </source>
</evidence>
<protein>
    <recommendedName>
        <fullName evidence="4">DUF7580 domain-containing protein</fullName>
    </recommendedName>
</protein>
<evidence type="ECO:0000256" key="2">
    <source>
        <dbReference type="SAM" id="MobiDB-lite"/>
    </source>
</evidence>
<keyword evidence="6" id="KW-1185">Reference proteome</keyword>
<feature type="chain" id="PRO_5035432822" description="DUF7580 domain-containing protein" evidence="3">
    <location>
        <begin position="21"/>
        <end position="593"/>
    </location>
</feature>
<keyword evidence="3" id="KW-0732">Signal</keyword>
<dbReference type="PANTHER" id="PTHR35186:SF4">
    <property type="entry name" value="PRION-INHIBITION AND PROPAGATION HELO DOMAIN-CONTAINING PROTEIN"/>
    <property type="match status" value="1"/>
</dbReference>
<evidence type="ECO:0000256" key="1">
    <source>
        <dbReference type="SAM" id="Coils"/>
    </source>
</evidence>
<feature type="signal peptide" evidence="3">
    <location>
        <begin position="1"/>
        <end position="20"/>
    </location>
</feature>
<feature type="compositionally biased region" description="Polar residues" evidence="2">
    <location>
        <begin position="302"/>
        <end position="319"/>
    </location>
</feature>
<evidence type="ECO:0000256" key="3">
    <source>
        <dbReference type="SAM" id="SignalP"/>
    </source>
</evidence>
<comment type="caution">
    <text evidence="5">The sequence shown here is derived from an EMBL/GenBank/DDBJ whole genome shotgun (WGS) entry which is preliminary data.</text>
</comment>
<dbReference type="Proteomes" id="UP000813385">
    <property type="component" value="Unassembled WGS sequence"/>
</dbReference>
<keyword evidence="1" id="KW-0175">Coiled coil</keyword>
<dbReference type="OrthoDB" id="3565018at2759"/>
<feature type="coiled-coil region" evidence="1">
    <location>
        <begin position="168"/>
        <end position="205"/>
    </location>
</feature>
<feature type="domain" description="DUF7580" evidence="4">
    <location>
        <begin position="393"/>
        <end position="579"/>
    </location>
</feature>
<accession>A0A8K0TBH1</accession>
<sequence length="593" mass="66928">MATGFEIAGIVLGAFPLAIAALEKYRHVAERVNLFYNIRLEHKKCLDTLEHQQFLFKSNLFAIILPLEVIDESKVHDLLSDPGGAGWKDIAIAEKLKDRLQDSYSLYLRYIQGMQQTMKNLNRELAVDESVVQRQLRQPSANRARPGPIESTQYLIYRIKFSNGKSVRQTFFDELQDYNANLKELRKASDENAQLLEKYADARMRMADLTICKFWVEAARVFRALAAAWTCQCRQQHHAKLQLEHRTTTTPDFTILFETSGLGPLLWDKRRATVSKGPGQITPQLETRTVVSHHMFPGSLPSPANRTSPSPLVTPNGSRKPTRSIGPLVPSSEPLTWVQRAAQMGDNGQITSLCSSLEKLRQDCCGYLSHDECRYYICAGVAESHGWQRYCTLEETLKEPLLRPTIGQRYAIALIAASSFLQFLQTPWMPGSLSKSDIIFFQSTPVGLKGRGAFDFHRPHMTRHFVNAGGEADSSSNTSVGRSLNQLGILLLELHFGAVLEDQECRKRYGDGAKADHRNAFDVMAARDWWEQAGQEENKEEFALVSGAIAWCLQGCRSTNNARGEWRHDMFKEVIQPLLDCRDHLKAGDRDGV</sequence>
<proteinExistence type="predicted"/>
<feature type="region of interest" description="Disordered" evidence="2">
    <location>
        <begin position="296"/>
        <end position="331"/>
    </location>
</feature>
<dbReference type="AlphaFoldDB" id="A0A8K0TBH1"/>
<dbReference type="InterPro" id="IPR056002">
    <property type="entry name" value="DUF7580"/>
</dbReference>
<reference evidence="5" key="1">
    <citation type="journal article" date="2021" name="Nat. Commun.">
        <title>Genetic determinants of endophytism in the Arabidopsis root mycobiome.</title>
        <authorList>
            <person name="Mesny F."/>
            <person name="Miyauchi S."/>
            <person name="Thiergart T."/>
            <person name="Pickel B."/>
            <person name="Atanasova L."/>
            <person name="Karlsson M."/>
            <person name="Huettel B."/>
            <person name="Barry K.W."/>
            <person name="Haridas S."/>
            <person name="Chen C."/>
            <person name="Bauer D."/>
            <person name="Andreopoulos W."/>
            <person name="Pangilinan J."/>
            <person name="LaButti K."/>
            <person name="Riley R."/>
            <person name="Lipzen A."/>
            <person name="Clum A."/>
            <person name="Drula E."/>
            <person name="Henrissat B."/>
            <person name="Kohler A."/>
            <person name="Grigoriev I.V."/>
            <person name="Martin F.M."/>
            <person name="Hacquard S."/>
        </authorList>
    </citation>
    <scope>NUCLEOTIDE SEQUENCE</scope>
    <source>
        <strain evidence="5">MPI-CAGE-AT-0016</strain>
    </source>
</reference>
<dbReference type="Pfam" id="PF24476">
    <property type="entry name" value="DUF7580"/>
    <property type="match status" value="1"/>
</dbReference>
<gene>
    <name evidence="5" type="ORF">B0T11DRAFT_284633</name>
</gene>
<evidence type="ECO:0000259" key="4">
    <source>
        <dbReference type="Pfam" id="PF24476"/>
    </source>
</evidence>
<evidence type="ECO:0000313" key="5">
    <source>
        <dbReference type="EMBL" id="KAH7358527.1"/>
    </source>
</evidence>
<organism evidence="5 6">
    <name type="scientific">Plectosphaerella cucumerina</name>
    <dbReference type="NCBI Taxonomy" id="40658"/>
    <lineage>
        <taxon>Eukaryota</taxon>
        <taxon>Fungi</taxon>
        <taxon>Dikarya</taxon>
        <taxon>Ascomycota</taxon>
        <taxon>Pezizomycotina</taxon>
        <taxon>Sordariomycetes</taxon>
        <taxon>Hypocreomycetidae</taxon>
        <taxon>Glomerellales</taxon>
        <taxon>Plectosphaerellaceae</taxon>
        <taxon>Plectosphaerella</taxon>
    </lineage>
</organism>
<dbReference type="PANTHER" id="PTHR35186">
    <property type="entry name" value="ANK_REP_REGION DOMAIN-CONTAINING PROTEIN"/>
    <property type="match status" value="1"/>
</dbReference>
<name>A0A8K0TBH1_9PEZI</name>
<dbReference type="EMBL" id="JAGPXD010000004">
    <property type="protein sequence ID" value="KAH7358527.1"/>
    <property type="molecule type" value="Genomic_DNA"/>
</dbReference>